<evidence type="ECO:0000313" key="5">
    <source>
        <dbReference type="EMBL" id="KAF0722976.1"/>
    </source>
</evidence>
<dbReference type="GO" id="GO:0006357">
    <property type="term" value="P:regulation of transcription by RNA polymerase II"/>
    <property type="evidence" value="ECO:0007669"/>
    <property type="project" value="InterPro"/>
</dbReference>
<keyword evidence="6" id="KW-1185">Reference proteome</keyword>
<comment type="subcellular location">
    <subcellularLocation>
        <location evidence="1 4">Nucleus</location>
    </subcellularLocation>
</comment>
<dbReference type="Proteomes" id="UP000481153">
    <property type="component" value="Unassembled WGS sequence"/>
</dbReference>
<proteinExistence type="inferred from homology"/>
<keyword evidence="4" id="KW-0010">Activator</keyword>
<reference evidence="5 6" key="1">
    <citation type="submission" date="2019-07" db="EMBL/GenBank/DDBJ databases">
        <title>Genomics analysis of Aphanomyces spp. identifies a new class of oomycete effector associated with host adaptation.</title>
        <authorList>
            <person name="Gaulin E."/>
        </authorList>
    </citation>
    <scope>NUCLEOTIDE SEQUENCE [LARGE SCALE GENOMIC DNA]</scope>
    <source>
        <strain evidence="5 6">ATCC 201684</strain>
    </source>
</reference>
<evidence type="ECO:0000256" key="1">
    <source>
        <dbReference type="ARBA" id="ARBA00004123"/>
    </source>
</evidence>
<comment type="function">
    <text evidence="4">Component of the Mediator complex, a coactivator involved in the regulated transcription of nearly all RNA polymerase II-dependent genes. Mediator functions as a bridge to convey information from gene-specific regulatory proteins to the basal RNA polymerase II transcription machinery. Mediator is recruited to promoters by direct interactions with regulatory proteins and serves as a scaffold for the assembly of a functional preinitiation complex with RNA polymerase II and the general transcription factors.</text>
</comment>
<keyword evidence="4" id="KW-0804">Transcription</keyword>
<evidence type="ECO:0000313" key="6">
    <source>
        <dbReference type="Proteomes" id="UP000481153"/>
    </source>
</evidence>
<evidence type="ECO:0000256" key="4">
    <source>
        <dbReference type="RuleBase" id="RU364152"/>
    </source>
</evidence>
<comment type="caution">
    <text evidence="5">The sequence shown here is derived from an EMBL/GenBank/DDBJ whole genome shotgun (WGS) entry which is preliminary data.</text>
</comment>
<dbReference type="PANTHER" id="PTHR12465:SF0">
    <property type="entry name" value="MEDIATOR OF RNA POLYMERASE II TRANSCRIPTION SUBUNIT 20"/>
    <property type="match status" value="1"/>
</dbReference>
<comment type="similarity">
    <text evidence="2 4">Belongs to the Mediator complex subunit 20 family.</text>
</comment>
<dbReference type="AlphaFoldDB" id="A0A6G0W754"/>
<dbReference type="Pfam" id="PF08612">
    <property type="entry name" value="Med20"/>
    <property type="match status" value="1"/>
</dbReference>
<dbReference type="PANTHER" id="PTHR12465">
    <property type="entry name" value="UBIQUITIN SPECIFIC PROTEASE HOMOLOG 49"/>
    <property type="match status" value="1"/>
</dbReference>
<dbReference type="EMBL" id="VJMJ01000319">
    <property type="protein sequence ID" value="KAF0722976.1"/>
    <property type="molecule type" value="Genomic_DNA"/>
</dbReference>
<evidence type="ECO:0000256" key="3">
    <source>
        <dbReference type="ARBA" id="ARBA00023242"/>
    </source>
</evidence>
<keyword evidence="3 4" id="KW-0539">Nucleus</keyword>
<dbReference type="VEuPathDB" id="FungiDB:AeMF1_010217"/>
<protein>
    <recommendedName>
        <fullName evidence="4">Mediator of RNA polymerase II transcription subunit 20</fullName>
    </recommendedName>
    <alternativeName>
        <fullName evidence="4">Mediator complex subunit 20</fullName>
    </alternativeName>
</protein>
<sequence length="295" mass="32370">MKFPPISLAPNLAASHLNEGNPGTDFATRPMMVFPDNWNWTKMTGMTRVFIYTDSNIPVRYQTLMKKMEEMGARKVGRSVVHCRMLSRKVLVDGYANQRMYLLRMSQSDDLIYAVLGNERTDASLGIKLEKSLPSSENGLDGPLDECCLLECGLDGSNILQQVEIYVPKSDGKFEGMQFVFGDFIVSICTFVCRASTPTGLILEVQYAPCSVIGDSHQDKLLDEFMAILAETPPTTASSSSAAAAAAAAAAEVVSPVKKPIANILGLFHKLKLGEEYSLKHTAIQYVAAFNILRK</sequence>
<dbReference type="GO" id="GO:0003713">
    <property type="term" value="F:transcription coactivator activity"/>
    <property type="evidence" value="ECO:0007669"/>
    <property type="project" value="TreeGrafter"/>
</dbReference>
<accession>A0A6G0W754</accession>
<keyword evidence="4" id="KW-0805">Transcription regulation</keyword>
<evidence type="ECO:0000256" key="2">
    <source>
        <dbReference type="ARBA" id="ARBA00010743"/>
    </source>
</evidence>
<comment type="subunit">
    <text evidence="4">Component of the Mediator complex.</text>
</comment>
<dbReference type="GO" id="GO:0016592">
    <property type="term" value="C:mediator complex"/>
    <property type="evidence" value="ECO:0007669"/>
    <property type="project" value="InterPro"/>
</dbReference>
<gene>
    <name evidence="4" type="primary">MED20</name>
    <name evidence="5" type="ORF">Ae201684_018051</name>
</gene>
<name>A0A6G0W754_9STRA</name>
<organism evidence="5 6">
    <name type="scientific">Aphanomyces euteiches</name>
    <dbReference type="NCBI Taxonomy" id="100861"/>
    <lineage>
        <taxon>Eukaryota</taxon>
        <taxon>Sar</taxon>
        <taxon>Stramenopiles</taxon>
        <taxon>Oomycota</taxon>
        <taxon>Saprolegniomycetes</taxon>
        <taxon>Saprolegniales</taxon>
        <taxon>Verrucalvaceae</taxon>
        <taxon>Aphanomyces</taxon>
    </lineage>
</organism>
<dbReference type="InterPro" id="IPR013921">
    <property type="entry name" value="Mediator_Med20"/>
</dbReference>